<dbReference type="PANTHER" id="PTHR13593">
    <property type="match status" value="1"/>
</dbReference>
<reference evidence="8 9" key="1">
    <citation type="submission" date="2016-10" db="EMBL/GenBank/DDBJ databases">
        <authorList>
            <person name="de Groot N.N."/>
        </authorList>
    </citation>
    <scope>NUCLEOTIDE SEQUENCE [LARGE SCALE GENOMIC DNA]</scope>
    <source>
        <strain evidence="8 9">DSM 21039</strain>
    </source>
</reference>
<evidence type="ECO:0000313" key="8">
    <source>
        <dbReference type="EMBL" id="SEL59580.1"/>
    </source>
</evidence>
<dbReference type="InterPro" id="IPR017946">
    <property type="entry name" value="PLC-like_Pdiesterase_TIM-brl"/>
</dbReference>
<comment type="catalytic activity">
    <reaction evidence="1">
        <text>a 1,2-diacyl-sn-glycero-3-phospho-(1D-myo-inositol) = 1D-myo-inositol 1,2-cyclic phosphate + a 1,2-diacyl-sn-glycerol</text>
        <dbReference type="Rhea" id="RHEA:17093"/>
        <dbReference type="ChEBI" id="CHEBI:17815"/>
        <dbReference type="ChEBI" id="CHEBI:57880"/>
        <dbReference type="ChEBI" id="CHEBI:58484"/>
        <dbReference type="EC" id="4.6.1.13"/>
    </reaction>
</comment>
<dbReference type="InterPro" id="IPR000909">
    <property type="entry name" value="PLipase_C_PInositol-sp_X_dom"/>
</dbReference>
<evidence type="ECO:0000256" key="3">
    <source>
        <dbReference type="ARBA" id="ARBA00019758"/>
    </source>
</evidence>
<dbReference type="RefSeq" id="WP_089910262.1">
    <property type="nucleotide sequence ID" value="NZ_FOBB01000002.1"/>
</dbReference>
<evidence type="ECO:0000256" key="4">
    <source>
        <dbReference type="ARBA" id="ARBA00030474"/>
    </source>
</evidence>
<dbReference type="EMBL" id="FOBB01000002">
    <property type="protein sequence ID" value="SEL59580.1"/>
    <property type="molecule type" value="Genomic_DNA"/>
</dbReference>
<dbReference type="InterPro" id="IPR051057">
    <property type="entry name" value="PI-PLC_domain"/>
</dbReference>
<sequence length="652" mass="71936">MHKFFYCLLLFTCPLYAQNLSFTPPVALLPQAVTDKAPDITHFKGGYFVTWKAPGNNAPVHASYLGKHQDTAFTQQDVIVSNAATSCAPVLQVLDEHLYLFWIAADGSLKYIKNDTDTSLAAQQVYTVKLNGPLANGFTTTAIHEQIVLASHANDKSTLVFALLEPGNKGVLQDAQLQTVEGVKAAAYPFIVSLTGTDLRFCWQAAKGNEVYYADYNLHNNKWTDPTPLAGAVTGAAPALHHVYDAQQLFYLWSGAKKDTRIYYATADNGNPPTEKKVLPPYFNSSNPVAICEIDVNNFMLAYTGNDQHMYLSYFAAYNPASWMQDLLHPAKEAYTLKDIVIPGAHDAGMSVLNGTGGQMKDAINTCNTLTQSIPIKEQLQNGIRMFDLRVGNYAQALYIKHAESDCDMDAVGAGYGEKLADVLSGVHAFLETNKMETVMLNFSHFCEQDVPMARLGDTIIAQLGSHLYRNSQKKLGDLKLKDLAGKVIVVFEQHAYQGAIDSCSIANASGAFINYRRKYAATNDIKKMMADQVLFFNSMKEGVRDNDLIRLDWQLTQSSQEAALICNGFRPDRTGAVVSGVILLTNALKKNQTILDLSAKGNRYLLPTMNDWISNGTINKKNKPNILYVDAAGSWITDYCIDLNISPLYTR</sequence>
<name>A0A1H7RGV4_9BACT</name>
<dbReference type="Proteomes" id="UP000198984">
    <property type="component" value="Unassembled WGS sequence"/>
</dbReference>
<dbReference type="SUPFAM" id="SSF51695">
    <property type="entry name" value="PLC-like phosphodiesterases"/>
    <property type="match status" value="1"/>
</dbReference>
<dbReference type="OrthoDB" id="2079904at2"/>
<feature type="domain" description="Phosphatidylinositol-specific phospholipase C X" evidence="7">
    <location>
        <begin position="372"/>
        <end position="491"/>
    </location>
</feature>
<evidence type="ECO:0000256" key="1">
    <source>
        <dbReference type="ARBA" id="ARBA00001316"/>
    </source>
</evidence>
<evidence type="ECO:0000259" key="7">
    <source>
        <dbReference type="Pfam" id="PF00388"/>
    </source>
</evidence>
<dbReference type="AlphaFoldDB" id="A0A1H7RGV4"/>
<dbReference type="STRING" id="573321.SAMN04488505_102638"/>
<keyword evidence="6" id="KW-0732">Signal</keyword>
<evidence type="ECO:0000313" key="9">
    <source>
        <dbReference type="Proteomes" id="UP000198984"/>
    </source>
</evidence>
<keyword evidence="9" id="KW-1185">Reference proteome</keyword>
<dbReference type="Gene3D" id="3.20.20.190">
    <property type="entry name" value="Phosphatidylinositol (PI) phosphodiesterase"/>
    <property type="match status" value="1"/>
</dbReference>
<dbReference type="GO" id="GO:0006629">
    <property type="term" value="P:lipid metabolic process"/>
    <property type="evidence" value="ECO:0007669"/>
    <property type="project" value="InterPro"/>
</dbReference>
<feature type="chain" id="PRO_5011766044" description="1-phosphatidylinositol phosphodiesterase" evidence="6">
    <location>
        <begin position="18"/>
        <end position="652"/>
    </location>
</feature>
<feature type="signal peptide" evidence="6">
    <location>
        <begin position="1"/>
        <end position="17"/>
    </location>
</feature>
<dbReference type="PANTHER" id="PTHR13593:SF113">
    <property type="entry name" value="SI:DKEY-266F7.9"/>
    <property type="match status" value="1"/>
</dbReference>
<evidence type="ECO:0000256" key="6">
    <source>
        <dbReference type="SAM" id="SignalP"/>
    </source>
</evidence>
<dbReference type="EC" id="4.6.1.13" evidence="2"/>
<proteinExistence type="predicted"/>
<evidence type="ECO:0000256" key="2">
    <source>
        <dbReference type="ARBA" id="ARBA00012581"/>
    </source>
</evidence>
<dbReference type="GO" id="GO:0008081">
    <property type="term" value="F:phosphoric diester hydrolase activity"/>
    <property type="evidence" value="ECO:0007669"/>
    <property type="project" value="InterPro"/>
</dbReference>
<evidence type="ECO:0000256" key="5">
    <source>
        <dbReference type="ARBA" id="ARBA00030782"/>
    </source>
</evidence>
<gene>
    <name evidence="8" type="ORF">SAMN04488505_102638</name>
</gene>
<dbReference type="SUPFAM" id="SSF89372">
    <property type="entry name" value="Fucose-specific lectin"/>
    <property type="match status" value="1"/>
</dbReference>
<organism evidence="8 9">
    <name type="scientific">Chitinophaga rupis</name>
    <dbReference type="NCBI Taxonomy" id="573321"/>
    <lineage>
        <taxon>Bacteria</taxon>
        <taxon>Pseudomonadati</taxon>
        <taxon>Bacteroidota</taxon>
        <taxon>Chitinophagia</taxon>
        <taxon>Chitinophagales</taxon>
        <taxon>Chitinophagaceae</taxon>
        <taxon>Chitinophaga</taxon>
    </lineage>
</organism>
<accession>A0A1H7RGV4</accession>
<dbReference type="Pfam" id="PF00388">
    <property type="entry name" value="PI-PLC-X"/>
    <property type="match status" value="1"/>
</dbReference>
<protein>
    <recommendedName>
        <fullName evidence="3">1-phosphatidylinositol phosphodiesterase</fullName>
        <ecNumber evidence="2">4.6.1.13</ecNumber>
    </recommendedName>
    <alternativeName>
        <fullName evidence="4">Phosphatidylinositol diacylglycerol-lyase</fullName>
    </alternativeName>
    <alternativeName>
        <fullName evidence="5">Phosphatidylinositol-specific phospholipase C</fullName>
    </alternativeName>
</protein>